<proteinExistence type="predicted"/>
<dbReference type="Pfam" id="PF11185">
    <property type="entry name" value="DUF2971"/>
    <property type="match status" value="1"/>
</dbReference>
<evidence type="ECO:0000313" key="1">
    <source>
        <dbReference type="EMBL" id="SSW66664.1"/>
    </source>
</evidence>
<protein>
    <recommendedName>
        <fullName evidence="3">DUF2971 domain-containing protein</fullName>
    </recommendedName>
</protein>
<dbReference type="RefSeq" id="WP_129240910.1">
    <property type="nucleotide sequence ID" value="NZ_UFQC01000010.1"/>
</dbReference>
<dbReference type="EMBL" id="UFQC01000010">
    <property type="protein sequence ID" value="SSW66664.1"/>
    <property type="molecule type" value="Genomic_DNA"/>
</dbReference>
<sequence>MTSSDTRIGFKYRSGSANTLDRDLESLQNSTFFAAVRSTLNDPFEGRFDRRAYDIQFSALKSLISGAAPAASAKLDAVSQAAEKVLEFVDKSGVFSLSFNPLQELMWAHYGGSHQGFCIGYEIETLVAFEPSAHQILDVQYSDEIPALCTTDLTSNSSSGLLRKMLGMKSKPWGYEEEVRIVTHPSLHEYDYRAVQVVYFGLRCAEDVTDSVMKALAGRGVRYFQVVSPPASYALKSKVIPDRYADAPKYLDNLAPIGEGAIYPDYLKPDQKQYTDYLYKAAEIVRREPYCQEVVNVDISQHKSAPGNPVIFVQYLRGPAKFVSLYLTLPEIERGYAALGIGNG</sequence>
<accession>A0A446CFK0</accession>
<dbReference type="Proteomes" id="UP000289465">
    <property type="component" value="Unassembled WGS sequence"/>
</dbReference>
<evidence type="ECO:0008006" key="3">
    <source>
        <dbReference type="Google" id="ProtNLM"/>
    </source>
</evidence>
<organism evidence="1 2">
    <name type="scientific">Achromobacter veterisilvae</name>
    <dbReference type="NCBI Taxonomy" id="2069367"/>
    <lineage>
        <taxon>Bacteria</taxon>
        <taxon>Pseudomonadati</taxon>
        <taxon>Pseudomonadota</taxon>
        <taxon>Betaproteobacteria</taxon>
        <taxon>Burkholderiales</taxon>
        <taxon>Alcaligenaceae</taxon>
        <taxon>Achromobacter</taxon>
    </lineage>
</organism>
<evidence type="ECO:0000313" key="2">
    <source>
        <dbReference type="Proteomes" id="UP000289465"/>
    </source>
</evidence>
<name>A0A446CFK0_9BURK</name>
<reference evidence="1 2" key="1">
    <citation type="submission" date="2018-07" db="EMBL/GenBank/DDBJ databases">
        <authorList>
            <person name="Peeters C."/>
        </authorList>
    </citation>
    <scope>NUCLEOTIDE SEQUENCE [LARGE SCALE GENOMIC DNA]</scope>
    <source>
        <strain evidence="1 2">LMG 30378</strain>
    </source>
</reference>
<gene>
    <name evidence="1" type="ORF">AVE30378_02203</name>
</gene>
<dbReference type="AlphaFoldDB" id="A0A446CFK0"/>
<dbReference type="OrthoDB" id="4119964at2"/>
<dbReference type="InterPro" id="IPR021352">
    <property type="entry name" value="DUF2971"/>
</dbReference>